<accession>A0A0D2ETP8</accession>
<reference evidence="3 4" key="1">
    <citation type="submission" date="2015-01" db="EMBL/GenBank/DDBJ databases">
        <title>The Genome Sequence of Fonsecaea pedrosoi CBS 271.37.</title>
        <authorList>
            <consortium name="The Broad Institute Genomics Platform"/>
            <person name="Cuomo C."/>
            <person name="de Hoog S."/>
            <person name="Gorbushina A."/>
            <person name="Stielow B."/>
            <person name="Teixiera M."/>
            <person name="Abouelleil A."/>
            <person name="Chapman S.B."/>
            <person name="Priest M."/>
            <person name="Young S.K."/>
            <person name="Wortman J."/>
            <person name="Nusbaum C."/>
            <person name="Birren B."/>
        </authorList>
    </citation>
    <scope>NUCLEOTIDE SEQUENCE [LARGE SCALE GENOMIC DNA]</scope>
    <source>
        <strain evidence="3 4">CBS 271.37</strain>
    </source>
</reference>
<feature type="domain" description="PD-(D/E)XK nuclease-like" evidence="2">
    <location>
        <begin position="128"/>
        <end position="356"/>
    </location>
</feature>
<dbReference type="InterPro" id="IPR046797">
    <property type="entry name" value="PDDEXK_12"/>
</dbReference>
<dbReference type="VEuPathDB" id="FungiDB:Z517_10038"/>
<dbReference type="Proteomes" id="UP000053029">
    <property type="component" value="Unassembled WGS sequence"/>
</dbReference>
<gene>
    <name evidence="3" type="ORF">Z517_10038</name>
</gene>
<feature type="region of interest" description="Disordered" evidence="1">
    <location>
        <begin position="1"/>
        <end position="83"/>
    </location>
</feature>
<dbReference type="OrthoDB" id="10347508at2759"/>
<dbReference type="Pfam" id="PF20516">
    <property type="entry name" value="PDDEXK_12"/>
    <property type="match status" value="1"/>
</dbReference>
<proteinExistence type="predicted"/>
<evidence type="ECO:0000313" key="4">
    <source>
        <dbReference type="Proteomes" id="UP000053029"/>
    </source>
</evidence>
<protein>
    <recommendedName>
        <fullName evidence="2">PD-(D/E)XK nuclease-like domain-containing protein</fullName>
    </recommendedName>
</protein>
<organism evidence="3 4">
    <name type="scientific">Fonsecaea pedrosoi CBS 271.37</name>
    <dbReference type="NCBI Taxonomy" id="1442368"/>
    <lineage>
        <taxon>Eukaryota</taxon>
        <taxon>Fungi</taxon>
        <taxon>Dikarya</taxon>
        <taxon>Ascomycota</taxon>
        <taxon>Pezizomycotina</taxon>
        <taxon>Eurotiomycetes</taxon>
        <taxon>Chaetothyriomycetidae</taxon>
        <taxon>Chaetothyriales</taxon>
        <taxon>Herpotrichiellaceae</taxon>
        <taxon>Fonsecaea</taxon>
    </lineage>
</organism>
<keyword evidence="4" id="KW-1185">Reference proteome</keyword>
<evidence type="ECO:0000259" key="2">
    <source>
        <dbReference type="Pfam" id="PF20516"/>
    </source>
</evidence>
<dbReference type="EMBL" id="KN846974">
    <property type="protein sequence ID" value="KIW77592.1"/>
    <property type="molecule type" value="Genomic_DNA"/>
</dbReference>
<dbReference type="GeneID" id="25309528"/>
<feature type="compositionally biased region" description="Low complexity" evidence="1">
    <location>
        <begin position="65"/>
        <end position="79"/>
    </location>
</feature>
<name>A0A0D2ETP8_9EURO</name>
<dbReference type="RefSeq" id="XP_013281400.1">
    <property type="nucleotide sequence ID" value="XM_013425946.1"/>
</dbReference>
<sequence>MVHEPASLQPASCGTSALKRKSQQMENEDTPRAKRTRPGGLQSPLLTGSLSGLDLEAAPDLTAQSSHSSQATSSRSSSPSKRRRTLAIQFSGPILRVLDVDEVARWRVTGRSTEVPLLENLFTAIAKTDDAWQKSLKEEDLRNIHAELKRCLRRNANEDSWSDWVVLPILKLARKLSNWREYVDIVNVKSIDVTPTTLLSGPYKKRVDYSLGLEVADTDTFLEIQQSLEHYTVSQSDHWMLNDRALFCHVEIKAESDPATAESQLKVWCAAGFRKQERIYRQARRNETITPKLAPQPLWIWEKDKVHLSVAVMDSTENRIYFLNQKTFFVDRDEPKSLRPVLGMIVTIMDWGYTHYLPWFRDFIGRGGLND</sequence>
<dbReference type="HOGENOM" id="CLU_626992_0_0_1"/>
<dbReference type="AlphaFoldDB" id="A0A0D2ETP8"/>
<evidence type="ECO:0000313" key="3">
    <source>
        <dbReference type="EMBL" id="KIW77592.1"/>
    </source>
</evidence>
<evidence type="ECO:0000256" key="1">
    <source>
        <dbReference type="SAM" id="MobiDB-lite"/>
    </source>
</evidence>